<evidence type="ECO:0000313" key="6">
    <source>
        <dbReference type="Ensembl" id="ENSSLDP00000029689.1"/>
    </source>
</evidence>
<dbReference type="PANTHER" id="PTHR22803">
    <property type="entry name" value="MANNOSE, PHOSPHOLIPASE, LECTIN RECEPTOR RELATED"/>
    <property type="match status" value="1"/>
</dbReference>
<feature type="region of interest" description="Disordered" evidence="3">
    <location>
        <begin position="1"/>
        <end position="25"/>
    </location>
</feature>
<feature type="transmembrane region" description="Helical" evidence="4">
    <location>
        <begin position="63"/>
        <end position="83"/>
    </location>
</feature>
<name>A0A3B4Z3P5_SERLL</name>
<dbReference type="Pfam" id="PF00059">
    <property type="entry name" value="Lectin_C"/>
    <property type="match status" value="1"/>
</dbReference>
<feature type="transmembrane region" description="Helical" evidence="4">
    <location>
        <begin position="35"/>
        <end position="51"/>
    </location>
</feature>
<keyword evidence="4" id="KW-1133">Transmembrane helix</keyword>
<dbReference type="Proteomes" id="UP000261360">
    <property type="component" value="Unplaced"/>
</dbReference>
<dbReference type="Gene3D" id="3.10.100.10">
    <property type="entry name" value="Mannose-Binding Protein A, subunit A"/>
    <property type="match status" value="1"/>
</dbReference>
<keyword evidence="4" id="KW-0472">Membrane</keyword>
<dbReference type="CDD" id="cd03590">
    <property type="entry name" value="CLECT_DC-SIGN_like"/>
    <property type="match status" value="1"/>
</dbReference>
<keyword evidence="4" id="KW-0812">Transmembrane</keyword>
<dbReference type="InterPro" id="IPR018378">
    <property type="entry name" value="C-type_lectin_CS"/>
</dbReference>
<keyword evidence="1" id="KW-0430">Lectin</keyword>
<dbReference type="InterPro" id="IPR016187">
    <property type="entry name" value="CTDL_fold"/>
</dbReference>
<evidence type="ECO:0000256" key="1">
    <source>
        <dbReference type="ARBA" id="ARBA00022734"/>
    </source>
</evidence>
<dbReference type="SUPFAM" id="SSF56436">
    <property type="entry name" value="C-type lectin-like"/>
    <property type="match status" value="1"/>
</dbReference>
<dbReference type="GO" id="GO:0030246">
    <property type="term" value="F:carbohydrate binding"/>
    <property type="evidence" value="ECO:0007669"/>
    <property type="project" value="UniProtKB-KW"/>
</dbReference>
<dbReference type="GeneTree" id="ENSGT01030000234575"/>
<reference evidence="6" key="2">
    <citation type="submission" date="2025-09" db="UniProtKB">
        <authorList>
            <consortium name="Ensembl"/>
        </authorList>
    </citation>
    <scope>IDENTIFICATION</scope>
</reference>
<sequence length="233" mass="26472">MEEIYSNVPQLKPVNPKPSTNPTGKNKQTELCMDVYYHLSLYCCVVYCPLCSGPSSERRFHGVVLILGLLSVFLLVGLISLGVRCEGFCLTHLTEKTCPAGWRMFSGTCYLLSIQSASWEKAREDCRARGADLVIIDSLKEQEFLTKDIIKQESWIGLTDRNHEKTWKWIDGTPLTLKFWQKGQPDKGNGSPKWGEEDCAVIQPGMKADENWNDLRCDAFRPWICGKKLFSIK</sequence>
<dbReference type="SMART" id="SM00034">
    <property type="entry name" value="CLECT"/>
    <property type="match status" value="1"/>
</dbReference>
<dbReference type="PROSITE" id="PS50041">
    <property type="entry name" value="C_TYPE_LECTIN_2"/>
    <property type="match status" value="1"/>
</dbReference>
<protein>
    <submittedName>
        <fullName evidence="6">CD209 antigen-like protein E</fullName>
    </submittedName>
</protein>
<dbReference type="InterPro" id="IPR001304">
    <property type="entry name" value="C-type_lectin-like"/>
</dbReference>
<dbReference type="PROSITE" id="PS00615">
    <property type="entry name" value="C_TYPE_LECTIN_1"/>
    <property type="match status" value="1"/>
</dbReference>
<dbReference type="AlphaFoldDB" id="A0A3B4Z3P5"/>
<evidence type="ECO:0000259" key="5">
    <source>
        <dbReference type="PROSITE" id="PS50041"/>
    </source>
</evidence>
<dbReference type="InterPro" id="IPR050111">
    <property type="entry name" value="C-type_lectin/snaclec_domain"/>
</dbReference>
<proteinExistence type="predicted"/>
<dbReference type="InterPro" id="IPR033989">
    <property type="entry name" value="CD209-like_CTLD"/>
</dbReference>
<dbReference type="InterPro" id="IPR016186">
    <property type="entry name" value="C-type_lectin-like/link_sf"/>
</dbReference>
<accession>A0A3B4Z3P5</accession>
<organism evidence="6 7">
    <name type="scientific">Seriola lalandi dorsalis</name>
    <dbReference type="NCBI Taxonomy" id="1841481"/>
    <lineage>
        <taxon>Eukaryota</taxon>
        <taxon>Metazoa</taxon>
        <taxon>Chordata</taxon>
        <taxon>Craniata</taxon>
        <taxon>Vertebrata</taxon>
        <taxon>Euteleostomi</taxon>
        <taxon>Actinopterygii</taxon>
        <taxon>Neopterygii</taxon>
        <taxon>Teleostei</taxon>
        <taxon>Neoteleostei</taxon>
        <taxon>Acanthomorphata</taxon>
        <taxon>Carangaria</taxon>
        <taxon>Carangiformes</taxon>
        <taxon>Carangidae</taxon>
        <taxon>Seriola</taxon>
    </lineage>
</organism>
<evidence type="ECO:0000256" key="3">
    <source>
        <dbReference type="SAM" id="MobiDB-lite"/>
    </source>
</evidence>
<reference evidence="6" key="1">
    <citation type="submission" date="2025-08" db="UniProtKB">
        <authorList>
            <consortium name="Ensembl"/>
        </authorList>
    </citation>
    <scope>IDENTIFICATION</scope>
</reference>
<keyword evidence="2" id="KW-1015">Disulfide bond</keyword>
<evidence type="ECO:0000256" key="4">
    <source>
        <dbReference type="SAM" id="Phobius"/>
    </source>
</evidence>
<keyword evidence="7" id="KW-1185">Reference proteome</keyword>
<evidence type="ECO:0000313" key="7">
    <source>
        <dbReference type="Proteomes" id="UP000261360"/>
    </source>
</evidence>
<dbReference type="Ensembl" id="ENSSLDT00000030551.1">
    <property type="protein sequence ID" value="ENSSLDP00000029689.1"/>
    <property type="gene ID" value="ENSSLDG00000022906.1"/>
</dbReference>
<feature type="domain" description="C-type lectin" evidence="5">
    <location>
        <begin position="105"/>
        <end position="226"/>
    </location>
</feature>
<evidence type="ECO:0000256" key="2">
    <source>
        <dbReference type="ARBA" id="ARBA00023157"/>
    </source>
</evidence>